<gene>
    <name evidence="1" type="ORF">F963_03682</name>
</gene>
<evidence type="ECO:0000313" key="1">
    <source>
        <dbReference type="EMBL" id="ENV20397.1"/>
    </source>
</evidence>
<dbReference type="RefSeq" id="WP_004824728.1">
    <property type="nucleotide sequence ID" value="NZ_KB849459.1"/>
</dbReference>
<dbReference type="PATRIC" id="fig|1217651.3.peg.3628"/>
<sequence>MNDFFLALNGTSKYEEIEVRQVLVSELDQWAQFAEPVRLKLNLDFSSENIFEVFEDFKFQILMICSLTSDVTILKPDILNNKNKLIELFKVVIDVNYAYFIQEINNKNISSKNHTWFDSFQYLISKGHRHSDILNYSFGAFLEYLKAAQRNERNSLLTMGNAMRVSYHADKNAYSKYVDNMKKA</sequence>
<name>N8X7J0_ACIBZ</name>
<dbReference type="EMBL" id="APPK01000049">
    <property type="protein sequence ID" value="ENV20397.1"/>
    <property type="molecule type" value="Genomic_DNA"/>
</dbReference>
<dbReference type="AlphaFoldDB" id="N8X7J0"/>
<dbReference type="HOGENOM" id="CLU_1465247_0_0_6"/>
<organism evidence="1 2">
    <name type="scientific">Acinetobacter bereziniae NIPH 3</name>
    <dbReference type="NCBI Taxonomy" id="1217651"/>
    <lineage>
        <taxon>Bacteria</taxon>
        <taxon>Pseudomonadati</taxon>
        <taxon>Pseudomonadota</taxon>
        <taxon>Gammaproteobacteria</taxon>
        <taxon>Moraxellales</taxon>
        <taxon>Moraxellaceae</taxon>
        <taxon>Acinetobacter</taxon>
    </lineage>
</organism>
<reference evidence="1 2" key="1">
    <citation type="submission" date="2013-02" db="EMBL/GenBank/DDBJ databases">
        <title>The Genome Sequence of Acinetobacter bereziniae NIPH 3.</title>
        <authorList>
            <consortium name="The Broad Institute Genome Sequencing Platform"/>
            <consortium name="The Broad Institute Genome Sequencing Center for Infectious Disease"/>
            <person name="Cerqueira G."/>
            <person name="Feldgarden M."/>
            <person name="Courvalin P."/>
            <person name="Perichon B."/>
            <person name="Grillot-Courvalin C."/>
            <person name="Clermont D."/>
            <person name="Rocha E."/>
            <person name="Yoon E.-J."/>
            <person name="Nemec A."/>
            <person name="Walker B."/>
            <person name="Young S.K."/>
            <person name="Zeng Q."/>
            <person name="Gargeya S."/>
            <person name="Fitzgerald M."/>
            <person name="Haas B."/>
            <person name="Abouelleil A."/>
            <person name="Alvarado L."/>
            <person name="Arachchi H.M."/>
            <person name="Berlin A.M."/>
            <person name="Chapman S.B."/>
            <person name="Dewar J."/>
            <person name="Goldberg J."/>
            <person name="Griggs A."/>
            <person name="Gujja S."/>
            <person name="Hansen M."/>
            <person name="Howarth C."/>
            <person name="Imamovic A."/>
            <person name="Larimer J."/>
            <person name="McCowan C."/>
            <person name="Murphy C."/>
            <person name="Neiman D."/>
            <person name="Pearson M."/>
            <person name="Priest M."/>
            <person name="Roberts A."/>
            <person name="Saif S."/>
            <person name="Shea T."/>
            <person name="Sisk P."/>
            <person name="Sykes S."/>
            <person name="Wortman J."/>
            <person name="Nusbaum C."/>
            <person name="Birren B."/>
        </authorList>
    </citation>
    <scope>NUCLEOTIDE SEQUENCE [LARGE SCALE GENOMIC DNA]</scope>
    <source>
        <strain evidence="1 2">NIPH 3</strain>
    </source>
</reference>
<protein>
    <submittedName>
        <fullName evidence="1">Uncharacterized protein</fullName>
    </submittedName>
</protein>
<proteinExistence type="predicted"/>
<comment type="caution">
    <text evidence="1">The sequence shown here is derived from an EMBL/GenBank/DDBJ whole genome shotgun (WGS) entry which is preliminary data.</text>
</comment>
<evidence type="ECO:0000313" key="2">
    <source>
        <dbReference type="Proteomes" id="UP000013270"/>
    </source>
</evidence>
<accession>N8X7J0</accession>
<dbReference type="Proteomes" id="UP000013270">
    <property type="component" value="Unassembled WGS sequence"/>
</dbReference>